<name>A0A8K0D8P5_IGNLU</name>
<dbReference type="Proteomes" id="UP000801492">
    <property type="component" value="Unassembled WGS sequence"/>
</dbReference>
<organism evidence="2 3">
    <name type="scientific">Ignelater luminosus</name>
    <name type="common">Cucubano</name>
    <name type="synonym">Pyrophorus luminosus</name>
    <dbReference type="NCBI Taxonomy" id="2038154"/>
    <lineage>
        <taxon>Eukaryota</taxon>
        <taxon>Metazoa</taxon>
        <taxon>Ecdysozoa</taxon>
        <taxon>Arthropoda</taxon>
        <taxon>Hexapoda</taxon>
        <taxon>Insecta</taxon>
        <taxon>Pterygota</taxon>
        <taxon>Neoptera</taxon>
        <taxon>Endopterygota</taxon>
        <taxon>Coleoptera</taxon>
        <taxon>Polyphaga</taxon>
        <taxon>Elateriformia</taxon>
        <taxon>Elateroidea</taxon>
        <taxon>Elateridae</taxon>
        <taxon>Agrypninae</taxon>
        <taxon>Pyrophorini</taxon>
        <taxon>Ignelater</taxon>
    </lineage>
</organism>
<dbReference type="AlphaFoldDB" id="A0A8K0D8P5"/>
<comment type="caution">
    <text evidence="2">The sequence shown here is derived from an EMBL/GenBank/DDBJ whole genome shotgun (WGS) entry which is preliminary data.</text>
</comment>
<keyword evidence="3" id="KW-1185">Reference proteome</keyword>
<evidence type="ECO:0000256" key="1">
    <source>
        <dbReference type="SAM" id="MobiDB-lite"/>
    </source>
</evidence>
<evidence type="ECO:0000313" key="2">
    <source>
        <dbReference type="EMBL" id="KAF2896515.1"/>
    </source>
</evidence>
<protein>
    <submittedName>
        <fullName evidence="2">Uncharacterized protein</fullName>
    </submittedName>
</protein>
<gene>
    <name evidence="2" type="ORF">ILUMI_09664</name>
</gene>
<sequence>MDRTQLKQDYAPSDPTPLQNSPASTVKTLLRQNATTPQSITALPLQNKSMKEAGREESELAKKYGEVDKDDIRVITVVADGAWCKCKTSVDLEAIEKRTVGQTANPEQLKDLNQ</sequence>
<accession>A0A8K0D8P5</accession>
<proteinExistence type="predicted"/>
<evidence type="ECO:0000313" key="3">
    <source>
        <dbReference type="Proteomes" id="UP000801492"/>
    </source>
</evidence>
<feature type="region of interest" description="Disordered" evidence="1">
    <location>
        <begin position="1"/>
        <end position="23"/>
    </location>
</feature>
<dbReference type="EMBL" id="VTPC01004989">
    <property type="protein sequence ID" value="KAF2896515.1"/>
    <property type="molecule type" value="Genomic_DNA"/>
</dbReference>
<reference evidence="2" key="1">
    <citation type="submission" date="2019-08" db="EMBL/GenBank/DDBJ databases">
        <title>The genome of the North American firefly Photinus pyralis.</title>
        <authorList>
            <consortium name="Photinus pyralis genome working group"/>
            <person name="Fallon T.R."/>
            <person name="Sander Lower S.E."/>
            <person name="Weng J.-K."/>
        </authorList>
    </citation>
    <scope>NUCLEOTIDE SEQUENCE</scope>
    <source>
        <strain evidence="2">TRF0915ILg1</strain>
        <tissue evidence="2">Whole body</tissue>
    </source>
</reference>